<gene>
    <name evidence="1" type="ORF">CLG85_016080</name>
</gene>
<sequence>MNLGLERGEGFTATERALSEFSDRSFLRLWSYPNTFNDRTKSTKGVGQELADLLVVFGSNVIIFSDKNIAWQSGKPTDLAWSRWYRGAVESSVKQLVGAERWIDQHPDRIFLDNRCEQKFPIPLPSREAQRRHLVAVANGANNTSKEYFNHPRGTFIIAPTVKGKHHMDRERPGFQPFVLGDVNPDGTFVHVFDQVGLQLVMRELDTVVDFVNYLGARARLLRSGRLSVAAGEDDLIATYMMNAFVDGKAAFVPQKLRKRARRSNILVPEGQYETYTSSYAFSESSLRKEASRFWDQVIEAFTEDVIAGTSVEILGQPPSTKLSERGLRIMASENRSNRIQLAEMLYSALERTVDEGMSRLIRRAMIKRSHRARKIGYIFLGFPYDPNIGTMAEYRRNRAEMLNTYCLTFLQEQPKLETVVGIAFDIYREEGGLRSRSEDLIAMDSPEWTFELKENLASNQEIFGIKSPKDLEVTIERERKGKSPFRIKRPARP</sequence>
<keyword evidence="2" id="KW-1185">Reference proteome</keyword>
<dbReference type="RefSeq" id="WP_141244457.1">
    <property type="nucleotide sequence ID" value="NZ_NTHN02000030.1"/>
</dbReference>
<protein>
    <submittedName>
        <fullName evidence="1">Uncharacterized protein</fullName>
    </submittedName>
</protein>
<evidence type="ECO:0000313" key="2">
    <source>
        <dbReference type="Proteomes" id="UP000217448"/>
    </source>
</evidence>
<dbReference type="Proteomes" id="UP000217448">
    <property type="component" value="Unassembled WGS sequence"/>
</dbReference>
<name>A0ABT2KNU7_9RHOB</name>
<evidence type="ECO:0000313" key="1">
    <source>
        <dbReference type="EMBL" id="MCT4371753.1"/>
    </source>
</evidence>
<comment type="caution">
    <text evidence="1">The sequence shown here is derived from an EMBL/GenBank/DDBJ whole genome shotgun (WGS) entry which is preliminary data.</text>
</comment>
<accession>A0ABT2KNU7</accession>
<reference evidence="2" key="1">
    <citation type="submission" date="2023-07" db="EMBL/GenBank/DDBJ databases">
        <title>Yangia mangrovi SAOS 153D genome.</title>
        <authorList>
            <person name="Verma A."/>
            <person name="Pal Y."/>
            <person name="Sundharam S."/>
            <person name="Bisht B."/>
            <person name="Srinivasan K."/>
        </authorList>
    </citation>
    <scope>NUCLEOTIDE SEQUENCE [LARGE SCALE GENOMIC DNA]</scope>
    <source>
        <strain evidence="2">SAOS 153D</strain>
    </source>
</reference>
<proteinExistence type="predicted"/>
<dbReference type="EMBL" id="NTHN02000030">
    <property type="protein sequence ID" value="MCT4371753.1"/>
    <property type="molecule type" value="Genomic_DNA"/>
</dbReference>
<organism evidence="1 2">
    <name type="scientific">Alloyangia mangrovi</name>
    <dbReference type="NCBI Taxonomy" id="1779329"/>
    <lineage>
        <taxon>Bacteria</taxon>
        <taxon>Pseudomonadati</taxon>
        <taxon>Pseudomonadota</taxon>
        <taxon>Alphaproteobacteria</taxon>
        <taxon>Rhodobacterales</taxon>
        <taxon>Roseobacteraceae</taxon>
        <taxon>Alloyangia</taxon>
    </lineage>
</organism>